<keyword evidence="5" id="KW-1185">Reference proteome</keyword>
<dbReference type="Pfam" id="PF23635">
    <property type="entry name" value="Beta-prop_AT5G49610-like"/>
    <property type="match status" value="1"/>
</dbReference>
<dbReference type="Pfam" id="PF13456">
    <property type="entry name" value="RVT_3"/>
    <property type="match status" value="1"/>
</dbReference>
<feature type="domain" description="F-box protein AT5G49610-like beta-propeller" evidence="3">
    <location>
        <begin position="94"/>
        <end position="351"/>
    </location>
</feature>
<dbReference type="Pfam" id="PF00646">
    <property type="entry name" value="F-box"/>
    <property type="match status" value="1"/>
</dbReference>
<proteinExistence type="predicted"/>
<dbReference type="OrthoDB" id="679083at2759"/>
<dbReference type="InterPro" id="IPR002156">
    <property type="entry name" value="RNaseH_domain"/>
</dbReference>
<reference evidence="4 5" key="1">
    <citation type="journal article" date="2019" name="Sci. Rep.">
        <title>A high-quality genome of Eragrostis curvula grass provides insights into Poaceae evolution and supports new strategies to enhance forage quality.</title>
        <authorList>
            <person name="Carballo J."/>
            <person name="Santos B.A.C.M."/>
            <person name="Zappacosta D."/>
            <person name="Garbus I."/>
            <person name="Selva J.P."/>
            <person name="Gallo C.A."/>
            <person name="Diaz A."/>
            <person name="Albertini E."/>
            <person name="Caccamo M."/>
            <person name="Echenique V."/>
        </authorList>
    </citation>
    <scope>NUCLEOTIDE SEQUENCE [LARGE SCALE GENOMIC DNA]</scope>
    <source>
        <strain evidence="5">cv. Victoria</strain>
        <tissue evidence="4">Leaf</tissue>
    </source>
</reference>
<dbReference type="SUPFAM" id="SSF50965">
    <property type="entry name" value="Galactose oxidase, central domain"/>
    <property type="match status" value="1"/>
</dbReference>
<dbReference type="EMBL" id="RWGY01000007">
    <property type="protein sequence ID" value="TVU39939.1"/>
    <property type="molecule type" value="Genomic_DNA"/>
</dbReference>
<dbReference type="Gramene" id="TVU39939">
    <property type="protein sequence ID" value="TVU39939"/>
    <property type="gene ID" value="EJB05_13383"/>
</dbReference>
<dbReference type="GO" id="GO:0003676">
    <property type="term" value="F:nucleic acid binding"/>
    <property type="evidence" value="ECO:0007669"/>
    <property type="project" value="InterPro"/>
</dbReference>
<feature type="non-terminal residue" evidence="4">
    <location>
        <position position="1"/>
    </location>
</feature>
<dbReference type="PANTHER" id="PTHR32133:SF268">
    <property type="entry name" value="F-BOX DOMAIN-CONTAINING PROTEIN"/>
    <property type="match status" value="1"/>
</dbReference>
<dbReference type="AlphaFoldDB" id="A0A5J9VUQ7"/>
<dbReference type="InterPro" id="IPR011043">
    <property type="entry name" value="Gal_Oxase/kelch_b-propeller"/>
</dbReference>
<dbReference type="InterPro" id="IPR044730">
    <property type="entry name" value="RNase_H-like_dom_plant"/>
</dbReference>
<dbReference type="Gene3D" id="3.30.420.10">
    <property type="entry name" value="Ribonuclease H-like superfamily/Ribonuclease H"/>
    <property type="match status" value="1"/>
</dbReference>
<evidence type="ECO:0000313" key="4">
    <source>
        <dbReference type="EMBL" id="TVU39939.1"/>
    </source>
</evidence>
<dbReference type="InterPro" id="IPR056594">
    <property type="entry name" value="AT5G49610-like_b-prop"/>
</dbReference>
<dbReference type="Proteomes" id="UP000324897">
    <property type="component" value="Chromosome 4"/>
</dbReference>
<dbReference type="SUPFAM" id="SSF53098">
    <property type="entry name" value="Ribonuclease H-like"/>
    <property type="match status" value="1"/>
</dbReference>
<gene>
    <name evidence="4" type="ORF">EJB05_13383</name>
</gene>
<sequence length="562" mass="62277">MASPLPTPALPDELVEEILIRIPPDNPERLLRAALACKGWCRLVSGTAFRRRFRRRHGMPPMLGVVLNYNNTVRFVPACSFRPQHADRHGCQAIDSRHGRVLLYGSKFKHGNFFSVWDPVMDELRQLPALPQFRDPYYRFKATVLCAARGSCDHLNCSNGPFLVVFMSSYCGKMFSYVYSSEADSWSEPTSASYRGWFSEWMRAAHVRNSLYFVFETTIRILEYDLGTREMTLINPPPMSNHHIVLMTAVGGGLGCATVVRSKLCLWSGEAGPNGDMRWTPSRAIAFETLIPVGRTMITLDVVGFEDGSGVVYVGTDCGSFATDLKSGRFKEVEGVSGVCNVVPFMSFYTPGLRVAATGEGPMAKERELCRAHLSTLGLVSRMNMLLEIDDGTARVYCRLANINDKKEPKKPRVAKVWTTPDTGWAKVNTDGAIEAKTGKGAAGAIWRNERGETLAAEGRKYKHLAHALTAEALAARNGLLLAVAMGCNRVILELDNQTLANSLKATEKDRLSIGDLWQEIQELGRSLYLFAFLLYTRKKNSAAHCCAKMPAVSKNSASHCR</sequence>
<name>A0A5J9VUQ7_9POAL</name>
<dbReference type="CDD" id="cd06222">
    <property type="entry name" value="RNase_H_like"/>
    <property type="match status" value="1"/>
</dbReference>
<feature type="domain" description="F-box" evidence="1">
    <location>
        <begin position="10"/>
        <end position="48"/>
    </location>
</feature>
<dbReference type="InterPro" id="IPR012337">
    <property type="entry name" value="RNaseH-like_sf"/>
</dbReference>
<evidence type="ECO:0000313" key="5">
    <source>
        <dbReference type="Proteomes" id="UP000324897"/>
    </source>
</evidence>
<comment type="caution">
    <text evidence="4">The sequence shown here is derived from an EMBL/GenBank/DDBJ whole genome shotgun (WGS) entry which is preliminary data.</text>
</comment>
<protein>
    <recommendedName>
        <fullName evidence="6">F-box domain-containing protein</fullName>
    </recommendedName>
</protein>
<dbReference type="InterPro" id="IPR001810">
    <property type="entry name" value="F-box_dom"/>
</dbReference>
<dbReference type="InterPro" id="IPR036397">
    <property type="entry name" value="RNaseH_sf"/>
</dbReference>
<dbReference type="GO" id="GO:0004523">
    <property type="term" value="F:RNA-DNA hybrid ribonuclease activity"/>
    <property type="evidence" value="ECO:0007669"/>
    <property type="project" value="InterPro"/>
</dbReference>
<feature type="domain" description="RNase H type-1" evidence="2">
    <location>
        <begin position="429"/>
        <end position="550"/>
    </location>
</feature>
<accession>A0A5J9VUQ7</accession>
<dbReference type="PANTHER" id="PTHR32133">
    <property type="entry name" value="OS07G0120400 PROTEIN"/>
    <property type="match status" value="1"/>
</dbReference>
<evidence type="ECO:0008006" key="6">
    <source>
        <dbReference type="Google" id="ProtNLM"/>
    </source>
</evidence>
<evidence type="ECO:0000259" key="3">
    <source>
        <dbReference type="Pfam" id="PF23635"/>
    </source>
</evidence>
<dbReference type="InterPro" id="IPR036047">
    <property type="entry name" value="F-box-like_dom_sf"/>
</dbReference>
<evidence type="ECO:0000259" key="1">
    <source>
        <dbReference type="Pfam" id="PF00646"/>
    </source>
</evidence>
<dbReference type="SUPFAM" id="SSF81383">
    <property type="entry name" value="F-box domain"/>
    <property type="match status" value="1"/>
</dbReference>
<organism evidence="4 5">
    <name type="scientific">Eragrostis curvula</name>
    <name type="common">weeping love grass</name>
    <dbReference type="NCBI Taxonomy" id="38414"/>
    <lineage>
        <taxon>Eukaryota</taxon>
        <taxon>Viridiplantae</taxon>
        <taxon>Streptophyta</taxon>
        <taxon>Embryophyta</taxon>
        <taxon>Tracheophyta</taxon>
        <taxon>Spermatophyta</taxon>
        <taxon>Magnoliopsida</taxon>
        <taxon>Liliopsida</taxon>
        <taxon>Poales</taxon>
        <taxon>Poaceae</taxon>
        <taxon>PACMAD clade</taxon>
        <taxon>Chloridoideae</taxon>
        <taxon>Eragrostideae</taxon>
        <taxon>Eragrostidinae</taxon>
        <taxon>Eragrostis</taxon>
    </lineage>
</organism>
<evidence type="ECO:0000259" key="2">
    <source>
        <dbReference type="Pfam" id="PF13456"/>
    </source>
</evidence>